<feature type="domain" description="Pre-mRNA-splicing factor Syf1-like N-terminal HAT-repeats" evidence="1">
    <location>
        <begin position="8"/>
        <end position="53"/>
    </location>
</feature>
<reference evidence="2" key="1">
    <citation type="journal article" date="2019" name="bioRxiv">
        <title>The Genome of the Zebra Mussel, Dreissena polymorpha: A Resource for Invasive Species Research.</title>
        <authorList>
            <person name="McCartney M.A."/>
            <person name="Auch B."/>
            <person name="Kono T."/>
            <person name="Mallez S."/>
            <person name="Zhang Y."/>
            <person name="Obille A."/>
            <person name="Becker A."/>
            <person name="Abrahante J.E."/>
            <person name="Garbe J."/>
            <person name="Badalamenti J.P."/>
            <person name="Herman A."/>
            <person name="Mangelson H."/>
            <person name="Liachko I."/>
            <person name="Sullivan S."/>
            <person name="Sone E.D."/>
            <person name="Koren S."/>
            <person name="Silverstein K.A.T."/>
            <person name="Beckman K.B."/>
            <person name="Gohl D.M."/>
        </authorList>
    </citation>
    <scope>NUCLEOTIDE SEQUENCE</scope>
    <source>
        <strain evidence="2">Duluth1</strain>
        <tissue evidence="2">Whole animal</tissue>
    </source>
</reference>
<accession>A0A9D4F730</accession>
<dbReference type="InterPro" id="IPR055433">
    <property type="entry name" value="HAT_Syf1-like_N"/>
</dbReference>
<dbReference type="Pfam" id="PF23233">
    <property type="entry name" value="HAT_Syf1_CNRKL1_N"/>
    <property type="match status" value="1"/>
</dbReference>
<sequence length="86" mass="10486">MQFCCFCSYKLWYHYLKLRRQQVKGKCITEPAFEDVNSAHERSLVFMHKVRRVLDFFAPLERKATMCLLIQCHMVPFCTKRRFVLY</sequence>
<comment type="caution">
    <text evidence="2">The sequence shown here is derived from an EMBL/GenBank/DDBJ whole genome shotgun (WGS) entry which is preliminary data.</text>
</comment>
<keyword evidence="3" id="KW-1185">Reference proteome</keyword>
<proteinExistence type="predicted"/>
<protein>
    <recommendedName>
        <fullName evidence="1">Pre-mRNA-splicing factor Syf1-like N-terminal HAT-repeats domain-containing protein</fullName>
    </recommendedName>
</protein>
<name>A0A9D4F730_DREPO</name>
<gene>
    <name evidence="2" type="ORF">DPMN_146459</name>
</gene>
<reference evidence="2" key="2">
    <citation type="submission" date="2020-11" db="EMBL/GenBank/DDBJ databases">
        <authorList>
            <person name="McCartney M.A."/>
            <person name="Auch B."/>
            <person name="Kono T."/>
            <person name="Mallez S."/>
            <person name="Becker A."/>
            <person name="Gohl D.M."/>
            <person name="Silverstein K.A.T."/>
            <person name="Koren S."/>
            <person name="Bechman K.B."/>
            <person name="Herman A."/>
            <person name="Abrahante J.E."/>
            <person name="Garbe J."/>
        </authorList>
    </citation>
    <scope>NUCLEOTIDE SEQUENCE</scope>
    <source>
        <strain evidence="2">Duluth1</strain>
        <tissue evidence="2">Whole animal</tissue>
    </source>
</reference>
<organism evidence="2 3">
    <name type="scientific">Dreissena polymorpha</name>
    <name type="common">Zebra mussel</name>
    <name type="synonym">Mytilus polymorpha</name>
    <dbReference type="NCBI Taxonomy" id="45954"/>
    <lineage>
        <taxon>Eukaryota</taxon>
        <taxon>Metazoa</taxon>
        <taxon>Spiralia</taxon>
        <taxon>Lophotrochozoa</taxon>
        <taxon>Mollusca</taxon>
        <taxon>Bivalvia</taxon>
        <taxon>Autobranchia</taxon>
        <taxon>Heteroconchia</taxon>
        <taxon>Euheterodonta</taxon>
        <taxon>Imparidentia</taxon>
        <taxon>Neoheterodontei</taxon>
        <taxon>Myida</taxon>
        <taxon>Dreissenoidea</taxon>
        <taxon>Dreissenidae</taxon>
        <taxon>Dreissena</taxon>
    </lineage>
</organism>
<dbReference type="EMBL" id="JAIWYP010000007">
    <property type="protein sequence ID" value="KAH3792957.1"/>
    <property type="molecule type" value="Genomic_DNA"/>
</dbReference>
<evidence type="ECO:0000313" key="3">
    <source>
        <dbReference type="Proteomes" id="UP000828390"/>
    </source>
</evidence>
<dbReference type="Proteomes" id="UP000828390">
    <property type="component" value="Unassembled WGS sequence"/>
</dbReference>
<evidence type="ECO:0000259" key="1">
    <source>
        <dbReference type="Pfam" id="PF23233"/>
    </source>
</evidence>
<evidence type="ECO:0000313" key="2">
    <source>
        <dbReference type="EMBL" id="KAH3792957.1"/>
    </source>
</evidence>
<dbReference type="AlphaFoldDB" id="A0A9D4F730"/>